<proteinExistence type="predicted"/>
<comment type="caution">
    <text evidence="1">The sequence shown here is derived from an EMBL/GenBank/DDBJ whole genome shotgun (WGS) entry which is preliminary data.</text>
</comment>
<dbReference type="EMBL" id="JBHMAJ010000002">
    <property type="protein sequence ID" value="MFB9823363.1"/>
    <property type="molecule type" value="Genomic_DNA"/>
</dbReference>
<evidence type="ECO:0000313" key="1">
    <source>
        <dbReference type="EMBL" id="MFB9823363.1"/>
    </source>
</evidence>
<dbReference type="AlphaFoldDB" id="A0ABD5MHR0"/>
<name>A0ABD5MHR0_9EURY</name>
<accession>A0ABD5MHR0</accession>
<reference evidence="1" key="1">
    <citation type="submission" date="2024-09" db="EMBL/GenBank/DDBJ databases">
        <authorList>
            <person name="Sun Q."/>
        </authorList>
    </citation>
    <scope>NUCLEOTIDE SEQUENCE [LARGE SCALE GENOMIC DNA]</scope>
    <source>
        <strain evidence="1">JCM 31273</strain>
    </source>
</reference>
<dbReference type="GeneID" id="67211509"/>
<organism evidence="1 2">
    <name type="scientific">Halobaculum roseum</name>
    <dbReference type="NCBI Taxonomy" id="2175149"/>
    <lineage>
        <taxon>Archaea</taxon>
        <taxon>Methanobacteriati</taxon>
        <taxon>Methanobacteriota</taxon>
        <taxon>Stenosarchaea group</taxon>
        <taxon>Halobacteria</taxon>
        <taxon>Halobacteriales</taxon>
        <taxon>Haloferacaceae</taxon>
        <taxon>Halobaculum</taxon>
    </lineage>
</organism>
<sequence>MGPDQTLSEELDTVQHRWEQMTAVPESPRTLMSVIEYSLGTQRKAEVYVNRFLKYLLDPEEPHGMDSDLLRTFLNGLPAECGFQEDTYDLSDIVVDEQARVTQEEEDGTVVSSGIVDLLIEVPNEWFLMVELKFGAEDTQTQFYYRDVTHLGGDPQETYESGAYYVYLRPRDRPTANEPEFSNWTWEELCRDVLNPFILDNGSRLSQRTVAQLHEFTDDIANITGMTEHQENEREKIALFLDHYDAISDVTDTFDEAWDRFTGEWGARLGNALAEDGHGSVPNHDDEQVTRFILTRTGGDAEPWNFRSNSSDWGMIFKDGWWRHLDDLGGTIQSRPDDRNDVRIGFHHRLGRNRDLAIGERTLKVYFRNMGANDQRFIDTFSRTFDANEPQIAEALPGRATITGNKKDKIVVPYDIDAEDRDFFTAYIDALETAYVDLIGDNNDLVTEIDSIFCESLEAEYDYSDN</sequence>
<protein>
    <submittedName>
        <fullName evidence="1">PD-(D/E)XK nuclease family protein</fullName>
    </submittedName>
</protein>
<dbReference type="RefSeq" id="WP_222921385.1">
    <property type="nucleotide sequence ID" value="NZ_CP082286.1"/>
</dbReference>
<dbReference type="Proteomes" id="UP001589595">
    <property type="component" value="Unassembled WGS sequence"/>
</dbReference>
<dbReference type="Pfam" id="PF14281">
    <property type="entry name" value="PDDEXK_4"/>
    <property type="match status" value="1"/>
</dbReference>
<dbReference type="InterPro" id="IPR029470">
    <property type="entry name" value="PDDEXK_4"/>
</dbReference>
<gene>
    <name evidence="1" type="ORF">ACFFOL_04065</name>
</gene>
<keyword evidence="2" id="KW-1185">Reference proteome</keyword>
<evidence type="ECO:0000313" key="2">
    <source>
        <dbReference type="Proteomes" id="UP001589595"/>
    </source>
</evidence>